<proteinExistence type="predicted"/>
<protein>
    <submittedName>
        <fullName evidence="1">Uncharacterized protein</fullName>
    </submittedName>
</protein>
<reference evidence="1" key="1">
    <citation type="submission" date="2020-04" db="EMBL/GenBank/DDBJ databases">
        <authorList>
            <person name="Chiriac C."/>
            <person name="Salcher M."/>
            <person name="Ghai R."/>
            <person name="Kavagutti S V."/>
        </authorList>
    </citation>
    <scope>NUCLEOTIDE SEQUENCE</scope>
</reference>
<dbReference type="EMBL" id="LR796300">
    <property type="protein sequence ID" value="CAB4135551.1"/>
    <property type="molecule type" value="Genomic_DNA"/>
</dbReference>
<sequence length="79" mass="9312">MRPQINTQQALALVHVAEKKLKENPYDKRLKNLIDSVVSIVVLYLRHPTALVSLQQLNIYNRLRNYMEESNIHTLQEKE</sequence>
<gene>
    <name evidence="1" type="ORF">UFOVP285_54</name>
</gene>
<evidence type="ECO:0000313" key="1">
    <source>
        <dbReference type="EMBL" id="CAB4135551.1"/>
    </source>
</evidence>
<organism evidence="1">
    <name type="scientific">uncultured Caudovirales phage</name>
    <dbReference type="NCBI Taxonomy" id="2100421"/>
    <lineage>
        <taxon>Viruses</taxon>
        <taxon>Duplodnaviria</taxon>
        <taxon>Heunggongvirae</taxon>
        <taxon>Uroviricota</taxon>
        <taxon>Caudoviricetes</taxon>
        <taxon>Peduoviridae</taxon>
        <taxon>Maltschvirus</taxon>
        <taxon>Maltschvirus maltsch</taxon>
    </lineage>
</organism>
<accession>A0A6J5LMX7</accession>
<name>A0A6J5LMX7_9CAUD</name>